<evidence type="ECO:0000256" key="8">
    <source>
        <dbReference type="ARBA" id="ARBA00022741"/>
    </source>
</evidence>
<dbReference type="GO" id="GO:0008531">
    <property type="term" value="F:riboflavin kinase activity"/>
    <property type="evidence" value="ECO:0007669"/>
    <property type="project" value="UniProtKB-UniRule"/>
</dbReference>
<dbReference type="EC" id="2.7.1.26" evidence="15"/>
<comment type="catalytic activity">
    <reaction evidence="14 15">
        <text>FMN + ATP + H(+) = FAD + diphosphate</text>
        <dbReference type="Rhea" id="RHEA:17237"/>
        <dbReference type="ChEBI" id="CHEBI:15378"/>
        <dbReference type="ChEBI" id="CHEBI:30616"/>
        <dbReference type="ChEBI" id="CHEBI:33019"/>
        <dbReference type="ChEBI" id="CHEBI:57692"/>
        <dbReference type="ChEBI" id="CHEBI:58210"/>
        <dbReference type="EC" id="2.7.7.2"/>
    </reaction>
</comment>
<dbReference type="PANTHER" id="PTHR22749:SF6">
    <property type="entry name" value="RIBOFLAVIN KINASE"/>
    <property type="match status" value="1"/>
</dbReference>
<comment type="pathway">
    <text evidence="3 15">Cofactor biosynthesis; FMN biosynthesis; FMN from riboflavin (ATP route): step 1/1.</text>
</comment>
<dbReference type="InterPro" id="IPR015864">
    <property type="entry name" value="FAD_synthase"/>
</dbReference>
<evidence type="ECO:0000256" key="10">
    <source>
        <dbReference type="ARBA" id="ARBA00022827"/>
    </source>
</evidence>
<evidence type="ECO:0000313" key="17">
    <source>
        <dbReference type="EMBL" id="WDI32556.1"/>
    </source>
</evidence>
<keyword evidence="12" id="KW-0511">Multifunctional enzyme</keyword>
<proteinExistence type="inferred from homology"/>
<dbReference type="AlphaFoldDB" id="A0AAE9ZK07"/>
<evidence type="ECO:0000256" key="7">
    <source>
        <dbReference type="ARBA" id="ARBA00022695"/>
    </source>
</evidence>
<evidence type="ECO:0000256" key="14">
    <source>
        <dbReference type="ARBA" id="ARBA00049494"/>
    </source>
</evidence>
<keyword evidence="4 15" id="KW-0285">Flavoprotein</keyword>
<dbReference type="EC" id="2.7.7.2" evidence="15"/>
<reference evidence="17" key="1">
    <citation type="submission" date="2023-02" db="EMBL/GenBank/DDBJ databases">
        <title>Genome sequence of Hyphococcus flavus.</title>
        <authorList>
            <person name="Rong J.-C."/>
            <person name="Zhao Q."/>
            <person name="Yi M."/>
            <person name="Wu J.-Y."/>
        </authorList>
    </citation>
    <scope>NUCLEOTIDE SEQUENCE</scope>
    <source>
        <strain evidence="17">MCCC 1K03223</strain>
    </source>
</reference>
<dbReference type="NCBIfam" id="NF004162">
    <property type="entry name" value="PRK05627.1-5"/>
    <property type="match status" value="1"/>
</dbReference>
<dbReference type="CDD" id="cd02064">
    <property type="entry name" value="FAD_synthetase_N"/>
    <property type="match status" value="1"/>
</dbReference>
<dbReference type="PIRSF" id="PIRSF004491">
    <property type="entry name" value="FAD_Synth"/>
    <property type="match status" value="1"/>
</dbReference>
<evidence type="ECO:0000256" key="5">
    <source>
        <dbReference type="ARBA" id="ARBA00022643"/>
    </source>
</evidence>
<dbReference type="GO" id="GO:0006747">
    <property type="term" value="P:FAD biosynthetic process"/>
    <property type="evidence" value="ECO:0007669"/>
    <property type="project" value="UniProtKB-UniRule"/>
</dbReference>
<gene>
    <name evidence="17" type="ORF">PUV54_05025</name>
</gene>
<organism evidence="17 18">
    <name type="scientific">Hyphococcus flavus</name>
    <dbReference type="NCBI Taxonomy" id="1866326"/>
    <lineage>
        <taxon>Bacteria</taxon>
        <taxon>Pseudomonadati</taxon>
        <taxon>Pseudomonadota</taxon>
        <taxon>Alphaproteobacteria</taxon>
        <taxon>Parvularculales</taxon>
        <taxon>Parvularculaceae</taxon>
        <taxon>Hyphococcus</taxon>
    </lineage>
</organism>
<evidence type="ECO:0000313" key="18">
    <source>
        <dbReference type="Proteomes" id="UP001214043"/>
    </source>
</evidence>
<dbReference type="Pfam" id="PF01687">
    <property type="entry name" value="Flavokinase"/>
    <property type="match status" value="1"/>
</dbReference>
<dbReference type="PANTHER" id="PTHR22749">
    <property type="entry name" value="RIBOFLAVIN KINASE/FMN ADENYLYLTRANSFERASE"/>
    <property type="match status" value="1"/>
</dbReference>
<dbReference type="Pfam" id="PF06574">
    <property type="entry name" value="FAD_syn"/>
    <property type="match status" value="1"/>
</dbReference>
<keyword evidence="5 15" id="KW-0288">FMN</keyword>
<evidence type="ECO:0000259" key="16">
    <source>
        <dbReference type="SMART" id="SM00904"/>
    </source>
</evidence>
<keyword evidence="6 15" id="KW-0808">Transferase</keyword>
<evidence type="ECO:0000256" key="15">
    <source>
        <dbReference type="PIRNR" id="PIRNR004491"/>
    </source>
</evidence>
<dbReference type="NCBIfam" id="NF004160">
    <property type="entry name" value="PRK05627.1-3"/>
    <property type="match status" value="1"/>
</dbReference>
<comment type="function">
    <text evidence="1">Catalyzes the phosphorylation of riboflavin to FMN followed by the adenylation of FMN to FAD.</text>
</comment>
<evidence type="ECO:0000256" key="13">
    <source>
        <dbReference type="ARBA" id="ARBA00047880"/>
    </source>
</evidence>
<dbReference type="InterPro" id="IPR015865">
    <property type="entry name" value="Riboflavin_kinase_bac/euk"/>
</dbReference>
<dbReference type="RefSeq" id="WP_274494485.1">
    <property type="nucleotide sequence ID" value="NZ_CP118166.1"/>
</dbReference>
<keyword evidence="8 15" id="KW-0547">Nucleotide-binding</keyword>
<sequence length="298" mass="32492">MVGRNRYIAAIGNFDGVHLGHQFLLKETSAFASQHDAKLGVVLFEPHPRRFFQPDAPPFLLTSSPARDSILRSHGVNEIFTLTFDAELASMTPEQFVNDVLVGRFLLAGVMAGADFRFGAKRAGDGAALKALGEQAGMKVKLVELLDDSDGEGKYGSSAIREAIRDGAMDEAREMLGRPWSVTRSVEEGRKVGRTIGFPTANMTLGSLVEPRNGVYATRAVVNGKVYGAVSNFGRRPTVGSDAPLLETYLFDFEGDLYGQEIQISFHAFLRDEKKFDGLDALKAQIAEDCLMARELLG</sequence>
<keyword evidence="11 15" id="KW-0067">ATP-binding</keyword>
<evidence type="ECO:0000256" key="12">
    <source>
        <dbReference type="ARBA" id="ARBA00023268"/>
    </source>
</evidence>
<dbReference type="SMART" id="SM00904">
    <property type="entry name" value="Flavokinase"/>
    <property type="match status" value="1"/>
</dbReference>
<dbReference type="SUPFAM" id="SSF52374">
    <property type="entry name" value="Nucleotidylyl transferase"/>
    <property type="match status" value="1"/>
</dbReference>
<dbReference type="FunFam" id="3.40.50.620:FF:000021">
    <property type="entry name" value="Riboflavin biosynthesis protein"/>
    <property type="match status" value="1"/>
</dbReference>
<keyword evidence="7 15" id="KW-0548">Nucleotidyltransferase</keyword>
<evidence type="ECO:0000256" key="1">
    <source>
        <dbReference type="ARBA" id="ARBA00002121"/>
    </source>
</evidence>
<evidence type="ECO:0000256" key="9">
    <source>
        <dbReference type="ARBA" id="ARBA00022777"/>
    </source>
</evidence>
<comment type="pathway">
    <text evidence="2 15">Cofactor biosynthesis; FAD biosynthesis; FAD from FMN: step 1/1.</text>
</comment>
<feature type="domain" description="Riboflavin kinase" evidence="16">
    <location>
        <begin position="175"/>
        <end position="298"/>
    </location>
</feature>
<dbReference type="InterPro" id="IPR002606">
    <property type="entry name" value="Riboflavin_kinase_bac"/>
</dbReference>
<dbReference type="GO" id="GO:0009398">
    <property type="term" value="P:FMN biosynthetic process"/>
    <property type="evidence" value="ECO:0007669"/>
    <property type="project" value="UniProtKB-UniRule"/>
</dbReference>
<accession>A0AAE9ZK07</accession>
<dbReference type="InterPro" id="IPR014729">
    <property type="entry name" value="Rossmann-like_a/b/a_fold"/>
</dbReference>
<dbReference type="SUPFAM" id="SSF82114">
    <property type="entry name" value="Riboflavin kinase-like"/>
    <property type="match status" value="1"/>
</dbReference>
<name>A0AAE9ZK07_9PROT</name>
<evidence type="ECO:0000256" key="3">
    <source>
        <dbReference type="ARBA" id="ARBA00005201"/>
    </source>
</evidence>
<protein>
    <recommendedName>
        <fullName evidence="15">Riboflavin biosynthesis protein</fullName>
    </recommendedName>
    <domain>
        <recommendedName>
            <fullName evidence="15">Riboflavin kinase</fullName>
            <ecNumber evidence="15">2.7.1.26</ecNumber>
        </recommendedName>
        <alternativeName>
            <fullName evidence="15">Flavokinase</fullName>
        </alternativeName>
    </domain>
    <domain>
        <recommendedName>
            <fullName evidence="15">FMN adenylyltransferase</fullName>
            <ecNumber evidence="15">2.7.7.2</ecNumber>
        </recommendedName>
        <alternativeName>
            <fullName evidence="15">FAD pyrophosphorylase</fullName>
        </alternativeName>
        <alternativeName>
            <fullName evidence="15">FAD synthase</fullName>
        </alternativeName>
    </domain>
</protein>
<dbReference type="InterPro" id="IPR023468">
    <property type="entry name" value="Riboflavin_kinase"/>
</dbReference>
<keyword evidence="18" id="KW-1185">Reference proteome</keyword>
<dbReference type="NCBIfam" id="TIGR00083">
    <property type="entry name" value="ribF"/>
    <property type="match status" value="1"/>
</dbReference>
<dbReference type="Gene3D" id="2.40.30.30">
    <property type="entry name" value="Riboflavin kinase-like"/>
    <property type="match status" value="1"/>
</dbReference>
<dbReference type="Proteomes" id="UP001214043">
    <property type="component" value="Chromosome"/>
</dbReference>
<dbReference type="InterPro" id="IPR023465">
    <property type="entry name" value="Riboflavin_kinase_dom_sf"/>
</dbReference>
<dbReference type="GO" id="GO:0005524">
    <property type="term" value="F:ATP binding"/>
    <property type="evidence" value="ECO:0007669"/>
    <property type="project" value="UniProtKB-UniRule"/>
</dbReference>
<dbReference type="KEGG" id="hfl:PUV54_05025"/>
<dbReference type="GO" id="GO:0003919">
    <property type="term" value="F:FMN adenylyltransferase activity"/>
    <property type="evidence" value="ECO:0007669"/>
    <property type="project" value="UniProtKB-UniRule"/>
</dbReference>
<dbReference type="GO" id="GO:0009231">
    <property type="term" value="P:riboflavin biosynthetic process"/>
    <property type="evidence" value="ECO:0007669"/>
    <property type="project" value="InterPro"/>
</dbReference>
<evidence type="ECO:0000256" key="11">
    <source>
        <dbReference type="ARBA" id="ARBA00022840"/>
    </source>
</evidence>
<evidence type="ECO:0000256" key="6">
    <source>
        <dbReference type="ARBA" id="ARBA00022679"/>
    </source>
</evidence>
<dbReference type="EMBL" id="CP118166">
    <property type="protein sequence ID" value="WDI32556.1"/>
    <property type="molecule type" value="Genomic_DNA"/>
</dbReference>
<dbReference type="Gene3D" id="3.40.50.620">
    <property type="entry name" value="HUPs"/>
    <property type="match status" value="1"/>
</dbReference>
<comment type="catalytic activity">
    <reaction evidence="13 15">
        <text>riboflavin + ATP = FMN + ADP + H(+)</text>
        <dbReference type="Rhea" id="RHEA:14357"/>
        <dbReference type="ChEBI" id="CHEBI:15378"/>
        <dbReference type="ChEBI" id="CHEBI:30616"/>
        <dbReference type="ChEBI" id="CHEBI:57986"/>
        <dbReference type="ChEBI" id="CHEBI:58210"/>
        <dbReference type="ChEBI" id="CHEBI:456216"/>
        <dbReference type="EC" id="2.7.1.26"/>
    </reaction>
</comment>
<evidence type="ECO:0000256" key="4">
    <source>
        <dbReference type="ARBA" id="ARBA00022630"/>
    </source>
</evidence>
<keyword evidence="9 15" id="KW-0418">Kinase</keyword>
<comment type="similarity">
    <text evidence="15">Belongs to the ribF family.</text>
</comment>
<keyword evidence="10 15" id="KW-0274">FAD</keyword>
<evidence type="ECO:0000256" key="2">
    <source>
        <dbReference type="ARBA" id="ARBA00004726"/>
    </source>
</evidence>